<proteinExistence type="predicted"/>
<organism evidence="1 2">
    <name type="scientific">Saccharolobus caldissimus</name>
    <dbReference type="NCBI Taxonomy" id="1702097"/>
    <lineage>
        <taxon>Archaea</taxon>
        <taxon>Thermoproteota</taxon>
        <taxon>Thermoprotei</taxon>
        <taxon>Sulfolobales</taxon>
        <taxon>Sulfolobaceae</taxon>
        <taxon>Saccharolobus</taxon>
    </lineage>
</organism>
<dbReference type="AlphaFoldDB" id="A0AAQ4CTD7"/>
<evidence type="ECO:0000313" key="2">
    <source>
        <dbReference type="Proteomes" id="UP001319921"/>
    </source>
</evidence>
<dbReference type="KEGG" id="scas:SACC_20850"/>
<dbReference type="Proteomes" id="UP001319921">
    <property type="component" value="Chromosome"/>
</dbReference>
<protein>
    <submittedName>
        <fullName evidence="1">Uncharacterized protein</fullName>
    </submittedName>
</protein>
<accession>A0AAQ4CTD7</accession>
<reference evidence="1 2" key="1">
    <citation type="journal article" date="2022" name="Microbiol. Resour. Announc.">
        <title>Complete Genome Sequence of the Hyperthermophilic and Acidophilic Archaeon Saccharolobus caldissimus Strain HS-3T.</title>
        <authorList>
            <person name="Sakai H.D."/>
            <person name="Kurosawa N."/>
        </authorList>
    </citation>
    <scope>NUCLEOTIDE SEQUENCE [LARGE SCALE GENOMIC DNA]</scope>
    <source>
        <strain evidence="1 2">JCM32116</strain>
    </source>
</reference>
<dbReference type="EMBL" id="AP025226">
    <property type="protein sequence ID" value="BDB99068.1"/>
    <property type="molecule type" value="Genomic_DNA"/>
</dbReference>
<evidence type="ECO:0000313" key="1">
    <source>
        <dbReference type="EMBL" id="BDB99068.1"/>
    </source>
</evidence>
<gene>
    <name evidence="1" type="ORF">SACC_20850</name>
</gene>
<keyword evidence="2" id="KW-1185">Reference proteome</keyword>
<name>A0AAQ4CTD7_9CREN</name>
<sequence>MLKGGQVELRPIEYRKLIDILTKKGFEIKNEDNEIIAIFYPPSIEEAGGETEENFMMERYYVIKFKKQDNLAYYDSTTLMEGNRAIKNLSVEEVEPWLEYILGE</sequence>